<dbReference type="Pfam" id="PF03130">
    <property type="entry name" value="HEAT_PBS"/>
    <property type="match status" value="1"/>
</dbReference>
<dbReference type="Pfam" id="PF13646">
    <property type="entry name" value="HEAT_2"/>
    <property type="match status" value="1"/>
</dbReference>
<sequence length="501" mass="56108">MRRIALRADFNPSHPGETAMMFDLSRWLLSAFACLWLSSSIARADEPAWPYQFTVGERITYEVIIEVDTGDAVDTHTARPTLHVAGVQDTTGTLKISDTQVAFRSRTKENTFRRRIRVPRRPPFPTLRGFSEREVTVAADGTFVTEKGDSQLPYALGDVMRLLMPSHPGTGDETWTESAQTSIRITSQWPPRISPFRSNEVERLSATEEETWTVESATEKQVTLKRGYHLETSDQIEGEPRLAMQATGTLQLDPQTGWLIERQDDVKFTVRSENLTVKYPLEIRVRRLTEEERQELLAKKDAAAAARVAPLTDEERTQALVALESDNKTTVQQTLMKLYHKSPEEPDGELAAAIANWMQDDQDFVRMNAAKALVNWGTIEEVPLLIESLEDSFFAVPLAAQEALGRLGDERAVPPLVARVRELRSRAGAVQALKSIGAPAEQGVQQLLDDDEWTVRFEACKLLAEIGTEKSLPLLEDLAESDANGVVKRFAENAVKEIRGR</sequence>
<proteinExistence type="predicted"/>
<protein>
    <recommendedName>
        <fullName evidence="4">HEAT repeat domain-containing protein</fullName>
    </recommendedName>
</protein>
<dbReference type="EMBL" id="CAXAMM010042576">
    <property type="protein sequence ID" value="CAK9105615.1"/>
    <property type="molecule type" value="Genomic_DNA"/>
</dbReference>
<evidence type="ECO:0000313" key="3">
    <source>
        <dbReference type="Proteomes" id="UP001642464"/>
    </source>
</evidence>
<dbReference type="InterPro" id="IPR016024">
    <property type="entry name" value="ARM-type_fold"/>
</dbReference>
<dbReference type="Proteomes" id="UP001642464">
    <property type="component" value="Unassembled WGS sequence"/>
</dbReference>
<dbReference type="PANTHER" id="PTHR12697:SF5">
    <property type="entry name" value="DEOXYHYPUSINE HYDROXYLASE"/>
    <property type="match status" value="1"/>
</dbReference>
<dbReference type="SUPFAM" id="SSF48371">
    <property type="entry name" value="ARM repeat"/>
    <property type="match status" value="1"/>
</dbReference>
<dbReference type="Gene3D" id="1.25.10.10">
    <property type="entry name" value="Leucine-rich Repeat Variant"/>
    <property type="match status" value="1"/>
</dbReference>
<accession>A0ABP0RZV4</accession>
<organism evidence="2 3">
    <name type="scientific">Durusdinium trenchii</name>
    <dbReference type="NCBI Taxonomy" id="1381693"/>
    <lineage>
        <taxon>Eukaryota</taxon>
        <taxon>Sar</taxon>
        <taxon>Alveolata</taxon>
        <taxon>Dinophyceae</taxon>
        <taxon>Suessiales</taxon>
        <taxon>Symbiodiniaceae</taxon>
        <taxon>Durusdinium</taxon>
    </lineage>
</organism>
<gene>
    <name evidence="2" type="ORF">SCF082_LOCUS49223</name>
</gene>
<evidence type="ECO:0000256" key="1">
    <source>
        <dbReference type="SAM" id="SignalP"/>
    </source>
</evidence>
<feature type="signal peptide" evidence="1">
    <location>
        <begin position="1"/>
        <end position="44"/>
    </location>
</feature>
<dbReference type="InterPro" id="IPR004155">
    <property type="entry name" value="PBS_lyase_HEAT"/>
</dbReference>
<keyword evidence="1" id="KW-0732">Signal</keyword>
<name>A0ABP0RZV4_9DINO</name>
<dbReference type="SMART" id="SM00567">
    <property type="entry name" value="EZ_HEAT"/>
    <property type="match status" value="3"/>
</dbReference>
<dbReference type="PANTHER" id="PTHR12697">
    <property type="entry name" value="PBS LYASE HEAT-LIKE PROTEIN"/>
    <property type="match status" value="1"/>
</dbReference>
<comment type="caution">
    <text evidence="2">The sequence shown here is derived from an EMBL/GenBank/DDBJ whole genome shotgun (WGS) entry which is preliminary data.</text>
</comment>
<reference evidence="2 3" key="1">
    <citation type="submission" date="2024-02" db="EMBL/GenBank/DDBJ databases">
        <authorList>
            <person name="Chen Y."/>
            <person name="Shah S."/>
            <person name="Dougan E. K."/>
            <person name="Thang M."/>
            <person name="Chan C."/>
        </authorList>
    </citation>
    <scope>NUCLEOTIDE SEQUENCE [LARGE SCALE GENOMIC DNA]</scope>
</reference>
<evidence type="ECO:0000313" key="2">
    <source>
        <dbReference type="EMBL" id="CAK9105615.1"/>
    </source>
</evidence>
<dbReference type="InterPro" id="IPR011989">
    <property type="entry name" value="ARM-like"/>
</dbReference>
<keyword evidence="3" id="KW-1185">Reference proteome</keyword>
<feature type="chain" id="PRO_5047007039" description="HEAT repeat domain-containing protein" evidence="1">
    <location>
        <begin position="45"/>
        <end position="501"/>
    </location>
</feature>
<evidence type="ECO:0008006" key="4">
    <source>
        <dbReference type="Google" id="ProtNLM"/>
    </source>
</evidence>